<organism evidence="1 2">
    <name type="scientific">Flavobacterium palustre</name>
    <dbReference type="NCBI Taxonomy" id="1476463"/>
    <lineage>
        <taxon>Bacteria</taxon>
        <taxon>Pseudomonadati</taxon>
        <taxon>Bacteroidota</taxon>
        <taxon>Flavobacteriia</taxon>
        <taxon>Flavobacteriales</taxon>
        <taxon>Flavobacteriaceae</taxon>
        <taxon>Flavobacterium</taxon>
    </lineage>
</organism>
<sequence>MLQCLLIILFATSLYSQSYLEALHIKYTNAFQNQLYKNSVINTFEISSELPIEINKDRYLFLSLSYSNHQIKLDNTELQLATIHSLRIPIGVIAPIGNSKWSLTALGILGSNGVELFKENSFQFGTILFTTFSKNPNKKIRLGVYANKEFFGWFVIPVAGVNWQINDSNAIFGLLPGRLTFEHQWNSKLYGGLTFRAPMNSYRINDQDYITLYDNQLSLFLDYYLTKPICITFESGWGLFRKIRTSTIENNIKTNETSKIDGAFIRLCAAYRLKI</sequence>
<name>A0ABQ1HBS1_9FLAO</name>
<accession>A0ABQ1HBS1</accession>
<comment type="caution">
    <text evidence="1">The sequence shown here is derived from an EMBL/GenBank/DDBJ whole genome shotgun (WGS) entry which is preliminary data.</text>
</comment>
<dbReference type="Proteomes" id="UP000658793">
    <property type="component" value="Unassembled WGS sequence"/>
</dbReference>
<evidence type="ECO:0000313" key="2">
    <source>
        <dbReference type="Proteomes" id="UP000658793"/>
    </source>
</evidence>
<dbReference type="RefSeq" id="WP_188492689.1">
    <property type="nucleotide sequence ID" value="NZ_BMGA01000001.1"/>
</dbReference>
<proteinExistence type="predicted"/>
<protein>
    <recommendedName>
        <fullName evidence="3">Outer membrane protein beta-barrel domain-containing protein</fullName>
    </recommendedName>
</protein>
<dbReference type="EMBL" id="BMGA01000001">
    <property type="protein sequence ID" value="GGA69796.1"/>
    <property type="molecule type" value="Genomic_DNA"/>
</dbReference>
<keyword evidence="2" id="KW-1185">Reference proteome</keyword>
<evidence type="ECO:0008006" key="3">
    <source>
        <dbReference type="Google" id="ProtNLM"/>
    </source>
</evidence>
<evidence type="ECO:0000313" key="1">
    <source>
        <dbReference type="EMBL" id="GGA69796.1"/>
    </source>
</evidence>
<gene>
    <name evidence="1" type="ORF">GCM10008015_08190</name>
</gene>
<reference evidence="2" key="1">
    <citation type="journal article" date="2019" name="Int. J. Syst. Evol. Microbiol.">
        <title>The Global Catalogue of Microorganisms (GCM) 10K type strain sequencing project: providing services to taxonomists for standard genome sequencing and annotation.</title>
        <authorList>
            <consortium name="The Broad Institute Genomics Platform"/>
            <consortium name="The Broad Institute Genome Sequencing Center for Infectious Disease"/>
            <person name="Wu L."/>
            <person name="Ma J."/>
        </authorList>
    </citation>
    <scope>NUCLEOTIDE SEQUENCE [LARGE SCALE GENOMIC DNA]</scope>
    <source>
        <strain evidence="2">CGMCC 1.12811</strain>
    </source>
</reference>